<dbReference type="PANTHER" id="PTHR33669">
    <property type="entry name" value="PROTEIN NEGATIVE REGULATOR OF RESISTANCE"/>
    <property type="match status" value="1"/>
</dbReference>
<proteinExistence type="inferred from homology"/>
<dbReference type="AlphaFoldDB" id="A0AAD4IR82"/>
<name>A0AAD4IR82_PERFH</name>
<protein>
    <submittedName>
        <fullName evidence="5">Uncharacterized protein</fullName>
    </submittedName>
</protein>
<organism evidence="5 6">
    <name type="scientific">Perilla frutescens var. hirtella</name>
    <name type="common">Perilla citriodora</name>
    <name type="synonym">Perilla setoyensis</name>
    <dbReference type="NCBI Taxonomy" id="608512"/>
    <lineage>
        <taxon>Eukaryota</taxon>
        <taxon>Viridiplantae</taxon>
        <taxon>Streptophyta</taxon>
        <taxon>Embryophyta</taxon>
        <taxon>Tracheophyta</taxon>
        <taxon>Spermatophyta</taxon>
        <taxon>Magnoliopsida</taxon>
        <taxon>eudicotyledons</taxon>
        <taxon>Gunneridae</taxon>
        <taxon>Pentapetalae</taxon>
        <taxon>asterids</taxon>
        <taxon>lamiids</taxon>
        <taxon>Lamiales</taxon>
        <taxon>Lamiaceae</taxon>
        <taxon>Nepetoideae</taxon>
        <taxon>Elsholtzieae</taxon>
        <taxon>Perilla</taxon>
    </lineage>
</organism>
<feature type="region of interest" description="Disordered" evidence="4">
    <location>
        <begin position="77"/>
        <end position="106"/>
    </location>
</feature>
<feature type="region of interest" description="Disordered" evidence="4">
    <location>
        <begin position="41"/>
        <end position="63"/>
    </location>
</feature>
<dbReference type="GO" id="GO:0005634">
    <property type="term" value="C:nucleus"/>
    <property type="evidence" value="ECO:0007669"/>
    <property type="project" value="UniProtKB-SubCell"/>
</dbReference>
<comment type="subcellular location">
    <subcellularLocation>
        <location evidence="1">Nucleus</location>
    </subcellularLocation>
</comment>
<evidence type="ECO:0000256" key="2">
    <source>
        <dbReference type="ARBA" id="ARBA00009937"/>
    </source>
</evidence>
<dbReference type="Proteomes" id="UP001190926">
    <property type="component" value="Unassembled WGS sequence"/>
</dbReference>
<dbReference type="GO" id="GO:0010112">
    <property type="term" value="P:regulation of systemic acquired resistance"/>
    <property type="evidence" value="ECO:0007669"/>
    <property type="project" value="InterPro"/>
</dbReference>
<evidence type="ECO:0000256" key="3">
    <source>
        <dbReference type="ARBA" id="ARBA00023242"/>
    </source>
</evidence>
<dbReference type="InterPro" id="IPR031425">
    <property type="entry name" value="NPR1/NH1-interacting"/>
</dbReference>
<feature type="compositionally biased region" description="Basic and acidic residues" evidence="4">
    <location>
        <begin position="85"/>
        <end position="98"/>
    </location>
</feature>
<dbReference type="PANTHER" id="PTHR33669:SF14">
    <property type="entry name" value="NRR REPRESSOR HOMOLOG 3"/>
    <property type="match status" value="1"/>
</dbReference>
<sequence>MDGEKKKRKMEETEEDEEEKMEKFFALIKSTREVRERLVTAAENKERPAADKKESTPPPWNPTFMLEDFVEAAPPVVEKAGTSNEGEKQVGGEKRGGLDLDLNLSL</sequence>
<evidence type="ECO:0000313" key="6">
    <source>
        <dbReference type="Proteomes" id="UP001190926"/>
    </source>
</evidence>
<comment type="caution">
    <text evidence="5">The sequence shown here is derived from an EMBL/GenBank/DDBJ whole genome shotgun (WGS) entry which is preliminary data.</text>
</comment>
<accession>A0AAD4IR82</accession>
<keyword evidence="6" id="KW-1185">Reference proteome</keyword>
<gene>
    <name evidence="5" type="ORF">C2S53_013637</name>
</gene>
<reference evidence="5 6" key="1">
    <citation type="journal article" date="2021" name="Nat. Commun.">
        <title>Incipient diploidization of the medicinal plant Perilla within 10,000 years.</title>
        <authorList>
            <person name="Zhang Y."/>
            <person name="Shen Q."/>
            <person name="Leng L."/>
            <person name="Zhang D."/>
            <person name="Chen S."/>
            <person name="Shi Y."/>
            <person name="Ning Z."/>
            <person name="Chen S."/>
        </authorList>
    </citation>
    <scope>NUCLEOTIDE SEQUENCE [LARGE SCALE GENOMIC DNA]</scope>
    <source>
        <strain evidence="6">cv. PC099</strain>
    </source>
</reference>
<evidence type="ECO:0000256" key="1">
    <source>
        <dbReference type="ARBA" id="ARBA00004123"/>
    </source>
</evidence>
<feature type="compositionally biased region" description="Basic and acidic residues" evidence="4">
    <location>
        <begin position="41"/>
        <end position="55"/>
    </location>
</feature>
<dbReference type="EMBL" id="SDAM02004710">
    <property type="protein sequence ID" value="KAH6820063.1"/>
    <property type="molecule type" value="Genomic_DNA"/>
</dbReference>
<evidence type="ECO:0000313" key="5">
    <source>
        <dbReference type="EMBL" id="KAH6820063.1"/>
    </source>
</evidence>
<dbReference type="Pfam" id="PF15699">
    <property type="entry name" value="NPR1_interact"/>
    <property type="match status" value="1"/>
</dbReference>
<evidence type="ECO:0000256" key="4">
    <source>
        <dbReference type="SAM" id="MobiDB-lite"/>
    </source>
</evidence>
<keyword evidence="3" id="KW-0539">Nucleus</keyword>
<comment type="similarity">
    <text evidence="2">Belongs to the NPR1-interactor family.</text>
</comment>
<feature type="region of interest" description="Disordered" evidence="4">
    <location>
        <begin position="1"/>
        <end position="20"/>
    </location>
</feature>